<dbReference type="SUPFAM" id="SSF46785">
    <property type="entry name" value="Winged helix' DNA-binding domain"/>
    <property type="match status" value="1"/>
</dbReference>
<dbReference type="EMBL" id="LGUV01000397">
    <property type="protein sequence ID" value="KOG43998.1"/>
    <property type="molecule type" value="Genomic_DNA"/>
</dbReference>
<dbReference type="Gene3D" id="1.10.10.10">
    <property type="entry name" value="Winged helix-like DNA-binding domain superfamily/Winged helix DNA-binding domain"/>
    <property type="match status" value="1"/>
</dbReference>
<sequence>MSDDSERQTVRRLERVILELLERRAPAATICPSDAARAAYAGTDDGWRALMEPARRAARRLVEAGEVDITQGGRPVDPDTARGPIRIRIRRHR</sequence>
<dbReference type="GO" id="GO:0016740">
    <property type="term" value="F:transferase activity"/>
    <property type="evidence" value="ECO:0007669"/>
    <property type="project" value="UniProtKB-KW"/>
</dbReference>
<dbReference type="Proteomes" id="UP000037084">
    <property type="component" value="Unassembled WGS sequence"/>
</dbReference>
<keyword evidence="1" id="KW-0808">Transferase</keyword>
<reference evidence="2" key="1">
    <citation type="submission" date="2015-07" db="EMBL/GenBank/DDBJ databases">
        <authorList>
            <consortium name="Consortium for Microbial Forensics and Genomics (microFORGE)"/>
            <person name="Knight B.M."/>
            <person name="Roberts D.P."/>
            <person name="Lin D."/>
            <person name="Hari K."/>
            <person name="Fletcher J."/>
            <person name="Melcher U."/>
            <person name="Blagden T."/>
            <person name="Winegar R.A."/>
        </authorList>
    </citation>
    <scope>NUCLEOTIDE SEQUENCE [LARGE SCALE GENOMIC DNA]</scope>
    <source>
        <strain evidence="2">NRRL B-1447</strain>
    </source>
</reference>
<name>A0A0L8M0R2_STRVG</name>
<dbReference type="InterPro" id="IPR021660">
    <property type="entry name" value="DUF3253"/>
</dbReference>
<evidence type="ECO:0000313" key="2">
    <source>
        <dbReference type="Proteomes" id="UP000037084"/>
    </source>
</evidence>
<proteinExistence type="predicted"/>
<dbReference type="PATRIC" id="fig|1961.12.peg.8283"/>
<organism evidence="1 2">
    <name type="scientific">Streptomyces virginiae</name>
    <name type="common">Streptomyces cinnamonensis</name>
    <dbReference type="NCBI Taxonomy" id="1961"/>
    <lineage>
        <taxon>Bacteria</taxon>
        <taxon>Bacillati</taxon>
        <taxon>Actinomycetota</taxon>
        <taxon>Actinomycetes</taxon>
        <taxon>Kitasatosporales</taxon>
        <taxon>Streptomycetaceae</taxon>
        <taxon>Streptomyces</taxon>
    </lineage>
</organism>
<evidence type="ECO:0000313" key="1">
    <source>
        <dbReference type="EMBL" id="KOG43998.1"/>
    </source>
</evidence>
<dbReference type="Pfam" id="PF11625">
    <property type="entry name" value="DUF3253"/>
    <property type="match status" value="1"/>
</dbReference>
<protein>
    <submittedName>
        <fullName evidence="1">S-adenosylmethionine tRNA ribosyltransferase</fullName>
    </submittedName>
</protein>
<accession>A0A0L8M0R2</accession>
<dbReference type="InterPro" id="IPR036390">
    <property type="entry name" value="WH_DNA-bd_sf"/>
</dbReference>
<dbReference type="OrthoDB" id="34459at2"/>
<dbReference type="InterPro" id="IPR036388">
    <property type="entry name" value="WH-like_DNA-bd_sf"/>
</dbReference>
<comment type="caution">
    <text evidence="1">The sequence shown here is derived from an EMBL/GenBank/DDBJ whole genome shotgun (WGS) entry which is preliminary data.</text>
</comment>
<dbReference type="RefSeq" id="WP_053177658.1">
    <property type="nucleotide sequence ID" value="NZ_LGUV01000397.1"/>
</dbReference>
<gene>
    <name evidence="1" type="ORF">ADK75_37640</name>
</gene>
<dbReference type="AlphaFoldDB" id="A0A0L8M0R2"/>